<dbReference type="Gene3D" id="3.40.1350.10">
    <property type="match status" value="1"/>
</dbReference>
<dbReference type="NCBIfam" id="NF009150">
    <property type="entry name" value="PRK12497.1-3"/>
    <property type="match status" value="1"/>
</dbReference>
<dbReference type="RefSeq" id="WP_144985713.1">
    <property type="nucleotide sequence ID" value="NZ_CP037920.1"/>
</dbReference>
<dbReference type="KEGG" id="gaw:V144x_28240"/>
<sequence>MAGKWLSKLLGDHGERAAIKFLKQAGYSILAKQYRTGQGEIDVIALDGQTVVFVEVKTRRSDSKGKPFEAITLQKQSQLTRLASSFLKKHKLLQQPARFDVISILWPRAHANSAKPEIQHFQNAFAPSGKFQFFT</sequence>
<evidence type="ECO:0000256" key="2">
    <source>
        <dbReference type="HAMAP-Rule" id="MF_00048"/>
    </source>
</evidence>
<reference evidence="3 4" key="1">
    <citation type="submission" date="2019-03" db="EMBL/GenBank/DDBJ databases">
        <title>Deep-cultivation of Planctomycetes and their phenomic and genomic characterization uncovers novel biology.</title>
        <authorList>
            <person name="Wiegand S."/>
            <person name="Jogler M."/>
            <person name="Boedeker C."/>
            <person name="Pinto D."/>
            <person name="Vollmers J."/>
            <person name="Rivas-Marin E."/>
            <person name="Kohn T."/>
            <person name="Peeters S.H."/>
            <person name="Heuer A."/>
            <person name="Rast P."/>
            <person name="Oberbeckmann S."/>
            <person name="Bunk B."/>
            <person name="Jeske O."/>
            <person name="Meyerdierks A."/>
            <person name="Storesund J.E."/>
            <person name="Kallscheuer N."/>
            <person name="Luecker S."/>
            <person name="Lage O.M."/>
            <person name="Pohl T."/>
            <person name="Merkel B.J."/>
            <person name="Hornburger P."/>
            <person name="Mueller R.-W."/>
            <person name="Bruemmer F."/>
            <person name="Labrenz M."/>
            <person name="Spormann A.M."/>
            <person name="Op den Camp H."/>
            <person name="Overmann J."/>
            <person name="Amann R."/>
            <person name="Jetten M.S.M."/>
            <person name="Mascher T."/>
            <person name="Medema M.H."/>
            <person name="Devos D.P."/>
            <person name="Kaster A.-K."/>
            <person name="Ovreas L."/>
            <person name="Rohde M."/>
            <person name="Galperin M.Y."/>
            <person name="Jogler C."/>
        </authorList>
    </citation>
    <scope>NUCLEOTIDE SEQUENCE [LARGE SCALE GENOMIC DNA]</scope>
    <source>
        <strain evidence="3 4">V144</strain>
    </source>
</reference>
<proteinExistence type="inferred from homology"/>
<dbReference type="EMBL" id="CP037920">
    <property type="protein sequence ID" value="QDT97350.1"/>
    <property type="molecule type" value="Genomic_DNA"/>
</dbReference>
<dbReference type="NCBIfam" id="NF009154">
    <property type="entry name" value="PRK12497.3-3"/>
    <property type="match status" value="1"/>
</dbReference>
<evidence type="ECO:0000256" key="1">
    <source>
        <dbReference type="ARBA" id="ARBA00006738"/>
    </source>
</evidence>
<gene>
    <name evidence="3" type="ORF">V144x_28240</name>
</gene>
<dbReference type="HAMAP" id="MF_00048">
    <property type="entry name" value="UPF0102"/>
    <property type="match status" value="1"/>
</dbReference>
<dbReference type="CDD" id="cd20736">
    <property type="entry name" value="PoNe_Nuclease"/>
    <property type="match status" value="1"/>
</dbReference>
<name>A0A517VWH3_9PLAN</name>
<dbReference type="AlphaFoldDB" id="A0A517VWH3"/>
<dbReference type="SUPFAM" id="SSF52980">
    <property type="entry name" value="Restriction endonuclease-like"/>
    <property type="match status" value="1"/>
</dbReference>
<dbReference type="GO" id="GO:0003676">
    <property type="term" value="F:nucleic acid binding"/>
    <property type="evidence" value="ECO:0007669"/>
    <property type="project" value="InterPro"/>
</dbReference>
<dbReference type="PANTHER" id="PTHR34039">
    <property type="entry name" value="UPF0102 PROTEIN YRAN"/>
    <property type="match status" value="1"/>
</dbReference>
<dbReference type="NCBIfam" id="TIGR00252">
    <property type="entry name" value="YraN family protein"/>
    <property type="match status" value="1"/>
</dbReference>
<organism evidence="3 4">
    <name type="scientific">Gimesia aquarii</name>
    <dbReference type="NCBI Taxonomy" id="2527964"/>
    <lineage>
        <taxon>Bacteria</taxon>
        <taxon>Pseudomonadati</taxon>
        <taxon>Planctomycetota</taxon>
        <taxon>Planctomycetia</taxon>
        <taxon>Planctomycetales</taxon>
        <taxon>Planctomycetaceae</taxon>
        <taxon>Gimesia</taxon>
    </lineage>
</organism>
<dbReference type="Pfam" id="PF02021">
    <property type="entry name" value="UPF0102"/>
    <property type="match status" value="1"/>
</dbReference>
<protein>
    <recommendedName>
        <fullName evidence="2">UPF0102 protein V144x_28240</fullName>
    </recommendedName>
</protein>
<comment type="similarity">
    <text evidence="1 2">Belongs to the UPF0102 family.</text>
</comment>
<accession>A0A517VWH3</accession>
<dbReference type="Proteomes" id="UP000318704">
    <property type="component" value="Chromosome"/>
</dbReference>
<dbReference type="InterPro" id="IPR011856">
    <property type="entry name" value="tRNA_endonuc-like_dom_sf"/>
</dbReference>
<evidence type="ECO:0000313" key="4">
    <source>
        <dbReference type="Proteomes" id="UP000318704"/>
    </source>
</evidence>
<evidence type="ECO:0000313" key="3">
    <source>
        <dbReference type="EMBL" id="QDT97350.1"/>
    </source>
</evidence>
<dbReference type="PANTHER" id="PTHR34039:SF1">
    <property type="entry name" value="UPF0102 PROTEIN YRAN"/>
    <property type="match status" value="1"/>
</dbReference>
<dbReference type="InterPro" id="IPR011335">
    <property type="entry name" value="Restrct_endonuc-II-like"/>
</dbReference>
<dbReference type="InterPro" id="IPR003509">
    <property type="entry name" value="UPF0102_YraN-like"/>
</dbReference>